<protein>
    <recommendedName>
        <fullName evidence="4">L-serine deaminase</fullName>
    </recommendedName>
    <alternativeName>
        <fullName evidence="5">L-threonine dehydratase</fullName>
    </alternativeName>
</protein>
<evidence type="ECO:0000259" key="6">
    <source>
        <dbReference type="Pfam" id="PF00291"/>
    </source>
</evidence>
<dbReference type="Gene3D" id="3.40.50.1100">
    <property type="match status" value="1"/>
</dbReference>
<keyword evidence="2" id="KW-0663">Pyridoxal phosphate</keyword>
<dbReference type="PANTHER" id="PTHR48078:SF19">
    <property type="entry name" value="ACT DOMAIN-CONTAINING PROTEIN"/>
    <property type="match status" value="1"/>
</dbReference>
<accession>A0A0B1SPI5</accession>
<dbReference type="AlphaFoldDB" id="A0A0B1SPI5"/>
<evidence type="ECO:0000256" key="5">
    <source>
        <dbReference type="ARBA" id="ARBA00042605"/>
    </source>
</evidence>
<evidence type="ECO:0000256" key="4">
    <source>
        <dbReference type="ARBA" id="ARBA00041766"/>
    </source>
</evidence>
<dbReference type="GO" id="GO:0006567">
    <property type="term" value="P:L-threonine catabolic process"/>
    <property type="evidence" value="ECO:0007669"/>
    <property type="project" value="TreeGrafter"/>
</dbReference>
<dbReference type="GO" id="GO:0004794">
    <property type="term" value="F:threonine deaminase activity"/>
    <property type="evidence" value="ECO:0007669"/>
    <property type="project" value="TreeGrafter"/>
</dbReference>
<dbReference type="InterPro" id="IPR036052">
    <property type="entry name" value="TrpB-like_PALP_sf"/>
</dbReference>
<name>A0A0B1SPI5_OESDE</name>
<dbReference type="OrthoDB" id="4418812at2759"/>
<evidence type="ECO:0000256" key="3">
    <source>
        <dbReference type="ARBA" id="ARBA00023239"/>
    </source>
</evidence>
<keyword evidence="3" id="KW-0456">Lyase</keyword>
<dbReference type="GO" id="GO:0009097">
    <property type="term" value="P:isoleucine biosynthetic process"/>
    <property type="evidence" value="ECO:0007669"/>
    <property type="project" value="TreeGrafter"/>
</dbReference>
<dbReference type="Proteomes" id="UP000053660">
    <property type="component" value="Unassembled WGS sequence"/>
</dbReference>
<dbReference type="PANTHER" id="PTHR48078">
    <property type="entry name" value="THREONINE DEHYDRATASE, MITOCHONDRIAL-RELATED"/>
    <property type="match status" value="1"/>
</dbReference>
<dbReference type="EMBL" id="KN562552">
    <property type="protein sequence ID" value="KHJ85801.1"/>
    <property type="molecule type" value="Genomic_DNA"/>
</dbReference>
<dbReference type="InterPro" id="IPR001926">
    <property type="entry name" value="TrpB-like_PALP"/>
</dbReference>
<evidence type="ECO:0000256" key="1">
    <source>
        <dbReference type="ARBA" id="ARBA00001933"/>
    </source>
</evidence>
<proteinExistence type="predicted"/>
<dbReference type="InterPro" id="IPR050147">
    <property type="entry name" value="Ser/Thr_Dehydratase"/>
</dbReference>
<dbReference type="Pfam" id="PF00291">
    <property type="entry name" value="PALP"/>
    <property type="match status" value="1"/>
</dbReference>
<comment type="cofactor">
    <cofactor evidence="1">
        <name>pyridoxal 5'-phosphate</name>
        <dbReference type="ChEBI" id="CHEBI:597326"/>
    </cofactor>
</comment>
<evidence type="ECO:0000256" key="2">
    <source>
        <dbReference type="ARBA" id="ARBA00022898"/>
    </source>
</evidence>
<evidence type="ECO:0000313" key="8">
    <source>
        <dbReference type="Proteomes" id="UP000053660"/>
    </source>
</evidence>
<organism evidence="7 8">
    <name type="scientific">Oesophagostomum dentatum</name>
    <name type="common">Nodular worm</name>
    <dbReference type="NCBI Taxonomy" id="61180"/>
    <lineage>
        <taxon>Eukaryota</taxon>
        <taxon>Metazoa</taxon>
        <taxon>Ecdysozoa</taxon>
        <taxon>Nematoda</taxon>
        <taxon>Chromadorea</taxon>
        <taxon>Rhabditida</taxon>
        <taxon>Rhabditina</taxon>
        <taxon>Rhabditomorpha</taxon>
        <taxon>Strongyloidea</taxon>
        <taxon>Strongylidae</taxon>
        <taxon>Oesophagostomum</taxon>
    </lineage>
</organism>
<sequence>MPRHAPLMKITKCRELGANVVVEGKDLSVAKALAIKLAHQNGGKYVNGYDHIDVLAGAGTIAAEILDQVPDIDAILVPSGGGGLLAGCCVAAKALSPNTKVIGLVPESCPSMLKSLEAGKVITIKCNPTLADGLAVPTVGYNSFHTLKNIVHKVIPVKETDIAVGILRLLETEKVVTEGAGAIGVSALLAGNLPELAGKEGLAVDNRLIRFEALISDRPGGVAELSRLVADTGASMKALSMERAFHRSDAFTTLCKVVAETRGLDHTLELNNVLKKRYGADNSGEDLIEDDWGADINWE</sequence>
<dbReference type="GO" id="GO:0003941">
    <property type="term" value="F:L-serine ammonia-lyase activity"/>
    <property type="evidence" value="ECO:0007669"/>
    <property type="project" value="TreeGrafter"/>
</dbReference>
<keyword evidence="8" id="KW-1185">Reference proteome</keyword>
<dbReference type="SUPFAM" id="SSF53686">
    <property type="entry name" value="Tryptophan synthase beta subunit-like PLP-dependent enzymes"/>
    <property type="match status" value="1"/>
</dbReference>
<gene>
    <name evidence="7" type="ORF">OESDEN_14464</name>
</gene>
<evidence type="ECO:0000313" key="7">
    <source>
        <dbReference type="EMBL" id="KHJ85801.1"/>
    </source>
</evidence>
<feature type="domain" description="Tryptophan synthase beta chain-like PALP" evidence="6">
    <location>
        <begin position="1"/>
        <end position="195"/>
    </location>
</feature>
<dbReference type="GO" id="GO:0006565">
    <property type="term" value="P:L-serine catabolic process"/>
    <property type="evidence" value="ECO:0007669"/>
    <property type="project" value="TreeGrafter"/>
</dbReference>
<reference evidence="7 8" key="1">
    <citation type="submission" date="2014-03" db="EMBL/GenBank/DDBJ databases">
        <title>Draft genome of the hookworm Oesophagostomum dentatum.</title>
        <authorList>
            <person name="Mitreva M."/>
        </authorList>
    </citation>
    <scope>NUCLEOTIDE SEQUENCE [LARGE SCALE GENOMIC DNA]</scope>
    <source>
        <strain evidence="7 8">OD-Hann</strain>
    </source>
</reference>